<reference evidence="1 2" key="1">
    <citation type="journal article" date="2016" name="Nat. Microbiol.">
        <title>The Mouse Intestinal Bacterial Collection (miBC) provides host-specific insight into cultured diversity and functional potential of the gut microbiota.</title>
        <authorList>
            <person name="Lagkouvardos I."/>
            <person name="Pukall R."/>
            <person name="Abt B."/>
            <person name="Foesel B.U."/>
            <person name="Meier-Kolthoff J.P."/>
            <person name="Kumar N."/>
            <person name="Bresciani A."/>
            <person name="Martinez I."/>
            <person name="Just S."/>
            <person name="Ziegler C."/>
            <person name="Brugiroux S."/>
            <person name="Garzetti D."/>
            <person name="Wenning M."/>
            <person name="Bui T.P."/>
            <person name="Wang J."/>
            <person name="Hugenholtz F."/>
            <person name="Plugge C.M."/>
            <person name="Peterson D.A."/>
            <person name="Hornef M.W."/>
            <person name="Baines J.F."/>
            <person name="Smidt H."/>
            <person name="Walter J."/>
            <person name="Kristiansen K."/>
            <person name="Nielsen H.B."/>
            <person name="Haller D."/>
            <person name="Overmann J."/>
            <person name="Stecher B."/>
            <person name="Clavel T."/>
        </authorList>
    </citation>
    <scope>NUCLEOTIDE SEQUENCE [LARGE SCALE GENOMIC DNA]</scope>
    <source>
        <strain evidence="1 2">DSM 28560</strain>
    </source>
</reference>
<dbReference type="SUPFAM" id="SSF109998">
    <property type="entry name" value="Triger factor/SurA peptide-binding domain-like"/>
    <property type="match status" value="1"/>
</dbReference>
<gene>
    <name evidence="1" type="ORF">E1963_15950</name>
</gene>
<sequence length="107" mass="12635">MIILAYPDIKESDTVEEYREEVKKLLEENNKEYIQTELMDTAWEQVLENTEVKEYKKVKKELAEEMGYEDVEAMEKEAPEDAVRRYILRDKVKEWVAGNCIQAASVN</sequence>
<evidence type="ECO:0000313" key="1">
    <source>
        <dbReference type="EMBL" id="TDA20676.1"/>
    </source>
</evidence>
<dbReference type="EMBL" id="SMMX01000017">
    <property type="protein sequence ID" value="TDA20676.1"/>
    <property type="molecule type" value="Genomic_DNA"/>
</dbReference>
<proteinExistence type="predicted"/>
<evidence type="ECO:0000313" key="2">
    <source>
        <dbReference type="Proteomes" id="UP000295710"/>
    </source>
</evidence>
<organism evidence="1 2">
    <name type="scientific">Extibacter muris</name>
    <dbReference type="NCBI Taxonomy" id="1796622"/>
    <lineage>
        <taxon>Bacteria</taxon>
        <taxon>Bacillati</taxon>
        <taxon>Bacillota</taxon>
        <taxon>Clostridia</taxon>
        <taxon>Lachnospirales</taxon>
        <taxon>Lachnospiraceae</taxon>
        <taxon>Extibacter</taxon>
    </lineage>
</organism>
<dbReference type="InterPro" id="IPR027304">
    <property type="entry name" value="Trigger_fact/SurA_dom_sf"/>
</dbReference>
<accession>A0A4R4FDF8</accession>
<dbReference type="Proteomes" id="UP000295710">
    <property type="component" value="Unassembled WGS sequence"/>
</dbReference>
<dbReference type="AlphaFoldDB" id="A0A4R4FDF8"/>
<evidence type="ECO:0008006" key="3">
    <source>
        <dbReference type="Google" id="ProtNLM"/>
    </source>
</evidence>
<keyword evidence="2" id="KW-1185">Reference proteome</keyword>
<name>A0A4R4FDF8_9FIRM</name>
<comment type="caution">
    <text evidence="1">The sequence shown here is derived from an EMBL/GenBank/DDBJ whole genome shotgun (WGS) entry which is preliminary data.</text>
</comment>
<dbReference type="RefSeq" id="WP_132280106.1">
    <property type="nucleotide sequence ID" value="NZ_JAOBST010000038.1"/>
</dbReference>
<protein>
    <recommendedName>
        <fullName evidence="3">Trigger factor C-terminal domain-containing protein</fullName>
    </recommendedName>
</protein>